<evidence type="ECO:0000313" key="3">
    <source>
        <dbReference type="EMBL" id="SFP37592.1"/>
    </source>
</evidence>
<reference evidence="3 4" key="1">
    <citation type="submission" date="2016-10" db="EMBL/GenBank/DDBJ databases">
        <authorList>
            <person name="de Groot N.N."/>
        </authorList>
    </citation>
    <scope>NUCLEOTIDE SEQUENCE [LARGE SCALE GENOMIC DNA]</scope>
    <source>
        <strain evidence="3 4">DSM 44637</strain>
    </source>
</reference>
<feature type="region of interest" description="Disordered" evidence="1">
    <location>
        <begin position="115"/>
        <end position="142"/>
    </location>
</feature>
<proteinExistence type="predicted"/>
<keyword evidence="2" id="KW-1133">Transmembrane helix</keyword>
<name>A0A1I5PU47_9PSEU</name>
<keyword evidence="2" id="KW-0812">Transmembrane</keyword>
<evidence type="ECO:0000256" key="1">
    <source>
        <dbReference type="SAM" id="MobiDB-lite"/>
    </source>
</evidence>
<dbReference type="STRING" id="112413.SAMN05421854_10580"/>
<accession>A0A1I5PU47</accession>
<dbReference type="AlphaFoldDB" id="A0A1I5PU47"/>
<dbReference type="Proteomes" id="UP000199137">
    <property type="component" value="Unassembled WGS sequence"/>
</dbReference>
<sequence>MIETAKGHPGFLPGARRIMAATSEGGQRLLLSATLDGVCEALKPAKTRTPGARCISECPPVGLPRSRCGVPWSTKGSCLNPVKTGTLRHPPLPGCVSECPPVGLPRSRCGAPRSTKGSCLNPVKTRTPRGTRLPGASPERPPAADAILGGMTHYALTQSVAIATDLEAKGFLGTVGKIAAATVIFFIAIGLIVGLILGYFIGRSVGRRQGSGG</sequence>
<keyword evidence="2" id="KW-0472">Membrane</keyword>
<gene>
    <name evidence="3" type="ORF">SAMN05421854_10580</name>
</gene>
<protein>
    <submittedName>
        <fullName evidence="3">Uncharacterized protein</fullName>
    </submittedName>
</protein>
<feature type="transmembrane region" description="Helical" evidence="2">
    <location>
        <begin position="178"/>
        <end position="201"/>
    </location>
</feature>
<evidence type="ECO:0000313" key="4">
    <source>
        <dbReference type="Proteomes" id="UP000199137"/>
    </source>
</evidence>
<organism evidence="3 4">
    <name type="scientific">Amycolatopsis rubida</name>
    <dbReference type="NCBI Taxonomy" id="112413"/>
    <lineage>
        <taxon>Bacteria</taxon>
        <taxon>Bacillati</taxon>
        <taxon>Actinomycetota</taxon>
        <taxon>Actinomycetes</taxon>
        <taxon>Pseudonocardiales</taxon>
        <taxon>Pseudonocardiaceae</taxon>
        <taxon>Amycolatopsis</taxon>
    </lineage>
</organism>
<dbReference type="EMBL" id="FOWC01000005">
    <property type="protein sequence ID" value="SFP37592.1"/>
    <property type="molecule type" value="Genomic_DNA"/>
</dbReference>
<evidence type="ECO:0000256" key="2">
    <source>
        <dbReference type="SAM" id="Phobius"/>
    </source>
</evidence>